<dbReference type="SMART" id="SM00116">
    <property type="entry name" value="CBS"/>
    <property type="match status" value="2"/>
</dbReference>
<dbReference type="InterPro" id="IPR029044">
    <property type="entry name" value="Nucleotide-diphossugar_trans"/>
</dbReference>
<gene>
    <name evidence="3" type="ORF">E6K73_07885</name>
</gene>
<dbReference type="InterPro" id="IPR005835">
    <property type="entry name" value="NTP_transferase_dom"/>
</dbReference>
<dbReference type="CDD" id="cd06426">
    <property type="entry name" value="NTP_transferase_like_2"/>
    <property type="match status" value="1"/>
</dbReference>
<dbReference type="SUPFAM" id="SSF54631">
    <property type="entry name" value="CBS-domain pair"/>
    <property type="match status" value="1"/>
</dbReference>
<dbReference type="Pfam" id="PF00571">
    <property type="entry name" value="CBS"/>
    <property type="match status" value="2"/>
</dbReference>
<dbReference type="SUPFAM" id="SSF53448">
    <property type="entry name" value="Nucleotide-diphospho-sugar transferases"/>
    <property type="match status" value="1"/>
</dbReference>
<evidence type="ECO:0000313" key="4">
    <source>
        <dbReference type="Proteomes" id="UP000320184"/>
    </source>
</evidence>
<organism evidence="3 4">
    <name type="scientific">Eiseniibacteriota bacterium</name>
    <dbReference type="NCBI Taxonomy" id="2212470"/>
    <lineage>
        <taxon>Bacteria</taxon>
        <taxon>Candidatus Eiseniibacteriota</taxon>
    </lineage>
</organism>
<dbReference type="PROSITE" id="PS51371">
    <property type="entry name" value="CBS"/>
    <property type="match status" value="1"/>
</dbReference>
<dbReference type="EMBL" id="VBOT01000101">
    <property type="protein sequence ID" value="TMQ50370.1"/>
    <property type="molecule type" value="Genomic_DNA"/>
</dbReference>
<dbReference type="Gene3D" id="3.90.550.10">
    <property type="entry name" value="Spore Coat Polysaccharide Biosynthesis Protein SpsA, Chain A"/>
    <property type="match status" value="1"/>
</dbReference>
<dbReference type="PANTHER" id="PTHR22572">
    <property type="entry name" value="SUGAR-1-PHOSPHATE GUANYL TRANSFERASE"/>
    <property type="match status" value="1"/>
</dbReference>
<evidence type="ECO:0000256" key="1">
    <source>
        <dbReference type="PROSITE-ProRule" id="PRU00703"/>
    </source>
</evidence>
<proteinExistence type="predicted"/>
<protein>
    <submittedName>
        <fullName evidence="3">CBS domain-containing protein</fullName>
    </submittedName>
</protein>
<feature type="domain" description="CBS" evidence="2">
    <location>
        <begin position="1"/>
        <end position="60"/>
    </location>
</feature>
<dbReference type="Proteomes" id="UP000320184">
    <property type="component" value="Unassembled WGS sequence"/>
</dbReference>
<dbReference type="Gene3D" id="3.10.580.10">
    <property type="entry name" value="CBS-domain"/>
    <property type="match status" value="1"/>
</dbReference>
<dbReference type="InterPro" id="IPR046342">
    <property type="entry name" value="CBS_dom_sf"/>
</dbReference>
<keyword evidence="1" id="KW-0129">CBS domain</keyword>
<comment type="caution">
    <text evidence="3">The sequence shown here is derived from an EMBL/GenBank/DDBJ whole genome shotgun (WGS) entry which is preliminary data.</text>
</comment>
<evidence type="ECO:0000313" key="3">
    <source>
        <dbReference type="EMBL" id="TMQ50370.1"/>
    </source>
</evidence>
<name>A0A538SG76_UNCEI</name>
<dbReference type="Pfam" id="PF00483">
    <property type="entry name" value="NTP_transferase"/>
    <property type="match status" value="1"/>
</dbReference>
<dbReference type="AlphaFoldDB" id="A0A538SG76"/>
<reference evidence="3 4" key="1">
    <citation type="journal article" date="2019" name="Nat. Microbiol.">
        <title>Mediterranean grassland soil C-N compound turnover is dependent on rainfall and depth, and is mediated by genomically divergent microorganisms.</title>
        <authorList>
            <person name="Diamond S."/>
            <person name="Andeer P.F."/>
            <person name="Li Z."/>
            <person name="Crits-Christoph A."/>
            <person name="Burstein D."/>
            <person name="Anantharaman K."/>
            <person name="Lane K.R."/>
            <person name="Thomas B.C."/>
            <person name="Pan C."/>
            <person name="Northen T.R."/>
            <person name="Banfield J.F."/>
        </authorList>
    </citation>
    <scope>NUCLEOTIDE SEQUENCE [LARGE SCALE GENOMIC DNA]</scope>
    <source>
        <strain evidence="3">WS_3</strain>
    </source>
</reference>
<evidence type="ECO:0000259" key="2">
    <source>
        <dbReference type="PROSITE" id="PS51371"/>
    </source>
</evidence>
<dbReference type="InterPro" id="IPR050486">
    <property type="entry name" value="Mannose-1P_guanyltransferase"/>
</dbReference>
<dbReference type="InterPro" id="IPR000644">
    <property type="entry name" value="CBS_dom"/>
</dbReference>
<sequence length="357" mass="39284">MPEVDLFLIRPSDTLRRAAETIDRNRCGIALIVDEGRRLLGTVTDGDLRRAMLRSVSLDSPAALLLDLRKQAGLADPVTAQFGAGREALLELMQRHRIRQVPIVGDDGQVVDVAVLDELVGSRALPITALVMAGGFGTRLRPLTDSVPKPLLPIGGKPLIETLVERLQRDGIRKITVATHYRAEQIAAQLGDGQDRGVEIHYVREDTPLGTAGVLSLLDATSDPLLVVNGDVLTNLDYVALYAFHREHEADMTVAVREYTVAVPFGVVATDGALVANLHEKPEYRFFVVAGVYLLGPSVRELLPATGQAYDMPFLINRLLEAHRRVASFPVREYWLDIGRLEDYERAQADLDSGRFQ</sequence>
<accession>A0A538SG76</accession>